<dbReference type="InterPro" id="IPR009057">
    <property type="entry name" value="Homeodomain-like_sf"/>
</dbReference>
<dbReference type="EMBL" id="CP001649">
    <property type="protein sequence ID" value="ACS81457.1"/>
    <property type="molecule type" value="Genomic_DNA"/>
</dbReference>
<dbReference type="SUPFAM" id="SSF46689">
    <property type="entry name" value="Homeodomain-like"/>
    <property type="match status" value="1"/>
</dbReference>
<keyword evidence="5" id="KW-1185">Reference proteome</keyword>
<dbReference type="eggNOG" id="COG1309">
    <property type="taxonomic scope" value="Bacteria"/>
</dbReference>
<feature type="domain" description="HTH tetR-type" evidence="3">
    <location>
        <begin position="29"/>
        <end position="89"/>
    </location>
</feature>
<dbReference type="HOGENOM" id="CLU_091688_2_0_7"/>
<dbReference type="AlphaFoldDB" id="C6BSK1"/>
<proteinExistence type="predicted"/>
<organism evidence="4 5">
    <name type="scientific">Maridesulfovibrio salexigens (strain ATCC 14822 / DSM 2638 / NCIMB 8403 / VKM B-1763)</name>
    <name type="common">Desulfovibrio salexigens</name>
    <dbReference type="NCBI Taxonomy" id="526222"/>
    <lineage>
        <taxon>Bacteria</taxon>
        <taxon>Pseudomonadati</taxon>
        <taxon>Thermodesulfobacteriota</taxon>
        <taxon>Desulfovibrionia</taxon>
        <taxon>Desulfovibrionales</taxon>
        <taxon>Desulfovibrionaceae</taxon>
        <taxon>Maridesulfovibrio</taxon>
    </lineage>
</organism>
<dbReference type="PROSITE" id="PS50977">
    <property type="entry name" value="HTH_TETR_2"/>
    <property type="match status" value="1"/>
</dbReference>
<keyword evidence="1 2" id="KW-0238">DNA-binding</keyword>
<feature type="DNA-binding region" description="H-T-H motif" evidence="2">
    <location>
        <begin position="52"/>
        <end position="71"/>
    </location>
</feature>
<dbReference type="GO" id="GO:0003677">
    <property type="term" value="F:DNA binding"/>
    <property type="evidence" value="ECO:0007669"/>
    <property type="project" value="UniProtKB-UniRule"/>
</dbReference>
<protein>
    <submittedName>
        <fullName evidence="4">Putative transcriptional regulator, TetR family</fullName>
    </submittedName>
</protein>
<reference evidence="4 5" key="1">
    <citation type="submission" date="2009-06" db="EMBL/GenBank/DDBJ databases">
        <title>Complete sequence of Desulfovibrio salexigens DSM 2638.</title>
        <authorList>
            <consortium name="US DOE Joint Genome Institute"/>
            <person name="Lucas S."/>
            <person name="Copeland A."/>
            <person name="Lapidus A."/>
            <person name="Glavina del Rio T."/>
            <person name="Tice H."/>
            <person name="Bruce D."/>
            <person name="Goodwin L."/>
            <person name="Pitluck S."/>
            <person name="Munk A.C."/>
            <person name="Brettin T."/>
            <person name="Detter J.C."/>
            <person name="Han C."/>
            <person name="Tapia R."/>
            <person name="Larimer F."/>
            <person name="Land M."/>
            <person name="Hauser L."/>
            <person name="Kyrpides N."/>
            <person name="Anderson I."/>
            <person name="Wall J.D."/>
            <person name="Arkin A.P."/>
            <person name="Dehal P."/>
            <person name="Chivian D."/>
            <person name="Giles B."/>
            <person name="Hazen T.C."/>
        </authorList>
    </citation>
    <scope>NUCLEOTIDE SEQUENCE [LARGE SCALE GENOMIC DNA]</scope>
    <source>
        <strain evidence="5">ATCC 14822 / DSM 2638 / NCIMB 8403 / VKM B-1763</strain>
    </source>
</reference>
<evidence type="ECO:0000256" key="1">
    <source>
        <dbReference type="ARBA" id="ARBA00023125"/>
    </source>
</evidence>
<evidence type="ECO:0000259" key="3">
    <source>
        <dbReference type="PROSITE" id="PS50977"/>
    </source>
</evidence>
<evidence type="ECO:0000256" key="2">
    <source>
        <dbReference type="PROSITE-ProRule" id="PRU00335"/>
    </source>
</evidence>
<dbReference type="KEGG" id="dsa:Desal_3408"/>
<evidence type="ECO:0000313" key="5">
    <source>
        <dbReference type="Proteomes" id="UP000002601"/>
    </source>
</evidence>
<dbReference type="STRING" id="526222.Desal_3408"/>
<dbReference type="Proteomes" id="UP000002601">
    <property type="component" value="Chromosome"/>
</dbReference>
<gene>
    <name evidence="4" type="ordered locus">Desal_3408</name>
</gene>
<accession>C6BSK1</accession>
<evidence type="ECO:0000313" key="4">
    <source>
        <dbReference type="EMBL" id="ACS81457.1"/>
    </source>
</evidence>
<dbReference type="InterPro" id="IPR001647">
    <property type="entry name" value="HTH_TetR"/>
</dbReference>
<dbReference type="Gene3D" id="1.10.357.10">
    <property type="entry name" value="Tetracycline Repressor, domain 2"/>
    <property type="match status" value="1"/>
</dbReference>
<sequence>MINYPSRPHLTYYNSYVTTGDMKSKKDKEQTRKRIIEAVGHVLARDGAKGLGINSIAKQAEVDKVLIYRYFGGLPEVIKAFGITEKYWPNPEELVGDPEQWEKLGIQLSLHRFFKNYIRAMRSRPLTLEIMAWEQVSTSKEAACLEDIRIRTALECFERMSLEVNEDVDLTTLIVMMFSAINALLVKSIKTNSYGSLDLSEDKAWKRIDAVVAGMLKGVIAAKEL</sequence>
<name>C6BSK1_MARSD</name>